<evidence type="ECO:0000313" key="4">
    <source>
        <dbReference type="Proteomes" id="UP000494206"/>
    </source>
</evidence>
<dbReference type="InterPro" id="IPR027417">
    <property type="entry name" value="P-loop_NTPase"/>
</dbReference>
<feature type="domain" description="AAA+ ATPase" evidence="2">
    <location>
        <begin position="313"/>
        <end position="435"/>
    </location>
</feature>
<name>A0A8S1FAM6_9PELO</name>
<protein>
    <recommendedName>
        <fullName evidence="2">AAA+ ATPase domain-containing protein</fullName>
    </recommendedName>
</protein>
<evidence type="ECO:0000313" key="3">
    <source>
        <dbReference type="EMBL" id="CAB3409408.1"/>
    </source>
</evidence>
<reference evidence="3 4" key="1">
    <citation type="submission" date="2020-04" db="EMBL/GenBank/DDBJ databases">
        <authorList>
            <person name="Laetsch R D."/>
            <person name="Stevens L."/>
            <person name="Kumar S."/>
            <person name="Blaxter L. M."/>
        </authorList>
    </citation>
    <scope>NUCLEOTIDE SEQUENCE [LARGE SCALE GENOMIC DNA]</scope>
</reference>
<evidence type="ECO:0000259" key="2">
    <source>
        <dbReference type="SMART" id="SM00382"/>
    </source>
</evidence>
<dbReference type="SMART" id="SM00382">
    <property type="entry name" value="AAA"/>
    <property type="match status" value="1"/>
</dbReference>
<dbReference type="PANTHER" id="PTHR19860">
    <property type="entry name" value="DDB1- AND CUL4-ASSOCIATED FACTOR 12-RELATED"/>
    <property type="match status" value="1"/>
</dbReference>
<comment type="caution">
    <text evidence="3">The sequence shown here is derived from an EMBL/GenBank/DDBJ whole genome shotgun (WGS) entry which is preliminary data.</text>
</comment>
<dbReference type="Proteomes" id="UP000494206">
    <property type="component" value="Unassembled WGS sequence"/>
</dbReference>
<dbReference type="GO" id="GO:0080008">
    <property type="term" value="C:Cul4-RING E3 ubiquitin ligase complex"/>
    <property type="evidence" value="ECO:0007669"/>
    <property type="project" value="TreeGrafter"/>
</dbReference>
<gene>
    <name evidence="3" type="ORF">CBOVIS_LOCUS11063</name>
</gene>
<dbReference type="AlphaFoldDB" id="A0A8S1FAM6"/>
<dbReference type="SUPFAM" id="SSF52540">
    <property type="entry name" value="P-loop containing nucleoside triphosphate hydrolases"/>
    <property type="match status" value="1"/>
</dbReference>
<dbReference type="InterPro" id="IPR051191">
    <property type="entry name" value="DCAF12"/>
</dbReference>
<sequence>MGCQVSSDGQFERSDFDKMWKKMNSSEHEAPRKREKIEERAWKIVRILLITTFKDFRNERRAVLNMIESELQPIANEKRIVLQLEDFNFGSKAYYEEANSVYLIEKCAREAAKCADYIYIHFLGECAGYIIDETFPDQQFLAAHRISGGQSLNEVFLQIAGIRHENALFLHRNPSFLQELPFNSTTFIDPLANRERANYLAEMVRKSVVSCCPRKFVEYSVRTSGINNTHYKHIVFENLDGALEAIRETIDEVLDSIAYPTADVVPTSATLRMSYLSSLKCDESFVEKVDLDNCPQLTIHICPFWQTIARLDNFNIVIVVGDYGSGKSALLAAIHRRLGSVCRIAIRETMTMADVRRDIDAKLKVTITDCDEATTTTTTTLLIDDLHLLGKHADGILVDFGHLRIVASSRKKPPAKFESLMIPPLDTTTEHLEVCGTARANNILKLSQQKRRKSVGSVETGNIDETRGGWNYLKCRVIGRLARNGCGDEKCAQLAQLATISVVEADVCLMESEARGHLIIATMCFLTCVPDGLNEVELRSLLADEFELLPIAIRRNLRNLPYEYCADDFGAIPQVAPLRWYTVVSRLDHILICIDADTNHFILPAACQRIVRKRYLKSSANLEHFTRRLRERLVADRHRPWMKHRWREIDKQLSKS</sequence>
<keyword evidence="4" id="KW-1185">Reference proteome</keyword>
<proteinExistence type="predicted"/>
<dbReference type="OrthoDB" id="2325716at2759"/>
<dbReference type="PANTHER" id="PTHR19860:SF42">
    <property type="entry name" value="RING-TYPE DOMAIN-CONTAINING PROTEIN"/>
    <property type="match status" value="1"/>
</dbReference>
<dbReference type="EMBL" id="CADEPM010000008">
    <property type="protein sequence ID" value="CAB3409408.1"/>
    <property type="molecule type" value="Genomic_DNA"/>
</dbReference>
<accession>A0A8S1FAM6</accession>
<evidence type="ECO:0000256" key="1">
    <source>
        <dbReference type="ARBA" id="ARBA00022737"/>
    </source>
</evidence>
<dbReference type="Gene3D" id="3.40.50.300">
    <property type="entry name" value="P-loop containing nucleotide triphosphate hydrolases"/>
    <property type="match status" value="1"/>
</dbReference>
<dbReference type="InterPro" id="IPR003593">
    <property type="entry name" value="AAA+_ATPase"/>
</dbReference>
<keyword evidence="1" id="KW-0677">Repeat</keyword>
<organism evidence="3 4">
    <name type="scientific">Caenorhabditis bovis</name>
    <dbReference type="NCBI Taxonomy" id="2654633"/>
    <lineage>
        <taxon>Eukaryota</taxon>
        <taxon>Metazoa</taxon>
        <taxon>Ecdysozoa</taxon>
        <taxon>Nematoda</taxon>
        <taxon>Chromadorea</taxon>
        <taxon>Rhabditida</taxon>
        <taxon>Rhabditina</taxon>
        <taxon>Rhabditomorpha</taxon>
        <taxon>Rhabditoidea</taxon>
        <taxon>Rhabditidae</taxon>
        <taxon>Peloderinae</taxon>
        <taxon>Caenorhabditis</taxon>
    </lineage>
</organism>